<sequence>MSSPPEFLADVEERFAFMMLHRMMVEQRARIGIRANSEPTSSPSGKHNLSSFPVEILVQIFGYLEYRSVSKVQEVCKKFLYVSLHEKLDAIMFRQDRKDGAAEKLMSKYAKDRFPGSKLIFLPGFGMPKMQIPVAHFPIELHPVLREVKWKTARDGTFVYQ</sequence>
<dbReference type="InterPro" id="IPR001810">
    <property type="entry name" value="F-box_dom"/>
</dbReference>
<dbReference type="SUPFAM" id="SSF81383">
    <property type="entry name" value="F-box domain"/>
    <property type="match status" value="1"/>
</dbReference>
<accession>A0AAN6GV76</accession>
<organism evidence="2 3">
    <name type="scientific">Tilletia horrida</name>
    <dbReference type="NCBI Taxonomy" id="155126"/>
    <lineage>
        <taxon>Eukaryota</taxon>
        <taxon>Fungi</taxon>
        <taxon>Dikarya</taxon>
        <taxon>Basidiomycota</taxon>
        <taxon>Ustilaginomycotina</taxon>
        <taxon>Exobasidiomycetes</taxon>
        <taxon>Tilletiales</taxon>
        <taxon>Tilletiaceae</taxon>
        <taxon>Tilletia</taxon>
    </lineage>
</organism>
<dbReference type="AlphaFoldDB" id="A0AAN6GV76"/>
<feature type="domain" description="F-box" evidence="1">
    <location>
        <begin position="46"/>
        <end position="96"/>
    </location>
</feature>
<name>A0AAN6GV76_9BASI</name>
<dbReference type="EMBL" id="JAPDMZ010000008">
    <property type="protein sequence ID" value="KAK0557102.1"/>
    <property type="molecule type" value="Genomic_DNA"/>
</dbReference>
<keyword evidence="3" id="KW-1185">Reference proteome</keyword>
<comment type="caution">
    <text evidence="2">The sequence shown here is derived from an EMBL/GenBank/DDBJ whole genome shotgun (WGS) entry which is preliminary data.</text>
</comment>
<reference evidence="2" key="1">
    <citation type="journal article" date="2023" name="PhytoFront">
        <title>Draft Genome Resources of Seven Strains of Tilletia horrida, Causal Agent of Kernel Smut of Rice.</title>
        <authorList>
            <person name="Khanal S."/>
            <person name="Antony Babu S."/>
            <person name="Zhou X.G."/>
        </authorList>
    </citation>
    <scope>NUCLEOTIDE SEQUENCE</scope>
    <source>
        <strain evidence="2">TX6</strain>
    </source>
</reference>
<gene>
    <name evidence="2" type="ORF">OC846_000749</name>
</gene>
<evidence type="ECO:0000313" key="2">
    <source>
        <dbReference type="EMBL" id="KAK0557102.1"/>
    </source>
</evidence>
<dbReference type="Gene3D" id="1.20.1280.50">
    <property type="match status" value="1"/>
</dbReference>
<evidence type="ECO:0000259" key="1">
    <source>
        <dbReference type="PROSITE" id="PS50181"/>
    </source>
</evidence>
<dbReference type="Proteomes" id="UP001176517">
    <property type="component" value="Unassembled WGS sequence"/>
</dbReference>
<dbReference type="PROSITE" id="PS50181">
    <property type="entry name" value="FBOX"/>
    <property type="match status" value="1"/>
</dbReference>
<dbReference type="InterPro" id="IPR036047">
    <property type="entry name" value="F-box-like_dom_sf"/>
</dbReference>
<dbReference type="Pfam" id="PF12937">
    <property type="entry name" value="F-box-like"/>
    <property type="match status" value="1"/>
</dbReference>
<evidence type="ECO:0000313" key="3">
    <source>
        <dbReference type="Proteomes" id="UP001176517"/>
    </source>
</evidence>
<proteinExistence type="predicted"/>
<protein>
    <recommendedName>
        <fullName evidence="1">F-box domain-containing protein</fullName>
    </recommendedName>
</protein>
<dbReference type="CDD" id="cd09917">
    <property type="entry name" value="F-box_SF"/>
    <property type="match status" value="1"/>
</dbReference>